<keyword evidence="2 6" id="KW-0812">Transmembrane</keyword>
<accession>A0A9Q0L5Z6</accession>
<dbReference type="GO" id="GO:0098542">
    <property type="term" value="P:defense response to other organism"/>
    <property type="evidence" value="ECO:0007669"/>
    <property type="project" value="InterPro"/>
</dbReference>
<evidence type="ECO:0000256" key="4">
    <source>
        <dbReference type="ARBA" id="ARBA00023136"/>
    </source>
</evidence>
<evidence type="ECO:0000259" key="7">
    <source>
        <dbReference type="Pfam" id="PF03168"/>
    </source>
</evidence>
<dbReference type="AlphaFoldDB" id="A0A9Q0L5Z6"/>
<dbReference type="EMBL" id="JAMYWD010000001">
    <property type="protein sequence ID" value="KAJ4982456.1"/>
    <property type="molecule type" value="Genomic_DNA"/>
</dbReference>
<comment type="subcellular location">
    <subcellularLocation>
        <location evidence="1">Membrane</location>
        <topology evidence="1">Single-pass membrane protein</topology>
    </subcellularLocation>
</comment>
<comment type="caution">
    <text evidence="8">The sequence shown here is derived from an EMBL/GenBank/DDBJ whole genome shotgun (WGS) entry which is preliminary data.</text>
</comment>
<name>A0A9Q0L5Z6_9MAGN</name>
<evidence type="ECO:0000256" key="3">
    <source>
        <dbReference type="ARBA" id="ARBA00022989"/>
    </source>
</evidence>
<evidence type="ECO:0000256" key="6">
    <source>
        <dbReference type="SAM" id="Phobius"/>
    </source>
</evidence>
<dbReference type="PANTHER" id="PTHR31415">
    <property type="entry name" value="OS05G0367900 PROTEIN"/>
    <property type="match status" value="1"/>
</dbReference>
<feature type="domain" description="Late embryogenesis abundant protein LEA-2 subgroup" evidence="7">
    <location>
        <begin position="97"/>
        <end position="204"/>
    </location>
</feature>
<evidence type="ECO:0000313" key="9">
    <source>
        <dbReference type="Proteomes" id="UP001141806"/>
    </source>
</evidence>
<keyword evidence="4 6" id="KW-0472">Membrane</keyword>
<feature type="transmembrane region" description="Helical" evidence="6">
    <location>
        <begin position="42"/>
        <end position="65"/>
    </location>
</feature>
<dbReference type="Pfam" id="PF03168">
    <property type="entry name" value="LEA_2"/>
    <property type="match status" value="1"/>
</dbReference>
<dbReference type="PANTHER" id="PTHR31415:SF3">
    <property type="entry name" value="LATE EMBRYOGENESIS ABUNDANT (LEA) HYDROXYPROLINE-RICH GLYCOPROTEIN FAMILY"/>
    <property type="match status" value="1"/>
</dbReference>
<sequence length="228" mass="26045">MPTTAEIPIHTAPTNQPTKRRQKARHYVHRVRESFSTRVTKFLCSILLILLLVIGIIFFILWLSLRPHRPRVHIKSFSFPALAQDNGFDNAQITFNVSIRNPNLNMGVYYNAMVSALYFQDQRIGGTPLPLPSPSPYYQKPQTTTSIEAQLGVPSTLVITDERWKALMVARVKGTIWFRLDVTSTIQFKIATWRSKHHKMHASCQVAVGQDGIILPVSEEKRCPLYFD</sequence>
<protein>
    <recommendedName>
        <fullName evidence="7">Late embryogenesis abundant protein LEA-2 subgroup domain-containing protein</fullName>
    </recommendedName>
</protein>
<keyword evidence="9" id="KW-1185">Reference proteome</keyword>
<dbReference type="OrthoDB" id="779224at2759"/>
<evidence type="ECO:0000256" key="1">
    <source>
        <dbReference type="ARBA" id="ARBA00004167"/>
    </source>
</evidence>
<dbReference type="InterPro" id="IPR004864">
    <property type="entry name" value="LEA_2"/>
</dbReference>
<keyword evidence="3 6" id="KW-1133">Transmembrane helix</keyword>
<organism evidence="8 9">
    <name type="scientific">Protea cynaroides</name>
    <dbReference type="NCBI Taxonomy" id="273540"/>
    <lineage>
        <taxon>Eukaryota</taxon>
        <taxon>Viridiplantae</taxon>
        <taxon>Streptophyta</taxon>
        <taxon>Embryophyta</taxon>
        <taxon>Tracheophyta</taxon>
        <taxon>Spermatophyta</taxon>
        <taxon>Magnoliopsida</taxon>
        <taxon>Proteales</taxon>
        <taxon>Proteaceae</taxon>
        <taxon>Protea</taxon>
    </lineage>
</organism>
<dbReference type="InterPro" id="IPR044839">
    <property type="entry name" value="NDR1-like"/>
</dbReference>
<dbReference type="Proteomes" id="UP001141806">
    <property type="component" value="Unassembled WGS sequence"/>
</dbReference>
<evidence type="ECO:0000256" key="5">
    <source>
        <dbReference type="SAM" id="MobiDB-lite"/>
    </source>
</evidence>
<reference evidence="8" key="1">
    <citation type="journal article" date="2023" name="Plant J.">
        <title>The genome of the king protea, Protea cynaroides.</title>
        <authorList>
            <person name="Chang J."/>
            <person name="Duong T.A."/>
            <person name="Schoeman C."/>
            <person name="Ma X."/>
            <person name="Roodt D."/>
            <person name="Barker N."/>
            <person name="Li Z."/>
            <person name="Van de Peer Y."/>
            <person name="Mizrachi E."/>
        </authorList>
    </citation>
    <scope>NUCLEOTIDE SEQUENCE</scope>
    <source>
        <tissue evidence="8">Young leaves</tissue>
    </source>
</reference>
<dbReference type="GO" id="GO:0009506">
    <property type="term" value="C:plasmodesma"/>
    <property type="evidence" value="ECO:0007669"/>
    <property type="project" value="TreeGrafter"/>
</dbReference>
<evidence type="ECO:0000256" key="2">
    <source>
        <dbReference type="ARBA" id="ARBA00022692"/>
    </source>
</evidence>
<evidence type="ECO:0000313" key="8">
    <source>
        <dbReference type="EMBL" id="KAJ4982456.1"/>
    </source>
</evidence>
<proteinExistence type="predicted"/>
<feature type="region of interest" description="Disordered" evidence="5">
    <location>
        <begin position="1"/>
        <end position="22"/>
    </location>
</feature>
<dbReference type="GO" id="GO:0005886">
    <property type="term" value="C:plasma membrane"/>
    <property type="evidence" value="ECO:0007669"/>
    <property type="project" value="TreeGrafter"/>
</dbReference>
<gene>
    <name evidence="8" type="ORF">NE237_033293</name>
</gene>